<dbReference type="Pfam" id="PF22486">
    <property type="entry name" value="MATH_2"/>
    <property type="match status" value="3"/>
</dbReference>
<organism evidence="2 3">
    <name type="scientific">Populus tomentosa</name>
    <name type="common">Chinese white poplar</name>
    <dbReference type="NCBI Taxonomy" id="118781"/>
    <lineage>
        <taxon>Eukaryota</taxon>
        <taxon>Viridiplantae</taxon>
        <taxon>Streptophyta</taxon>
        <taxon>Embryophyta</taxon>
        <taxon>Tracheophyta</taxon>
        <taxon>Spermatophyta</taxon>
        <taxon>Magnoliopsida</taxon>
        <taxon>eudicotyledons</taxon>
        <taxon>Gunneridae</taxon>
        <taxon>Pentapetalae</taxon>
        <taxon>rosids</taxon>
        <taxon>fabids</taxon>
        <taxon>Malpighiales</taxon>
        <taxon>Salicaceae</taxon>
        <taxon>Saliceae</taxon>
        <taxon>Populus</taxon>
    </lineage>
</organism>
<dbReference type="PANTHER" id="PTHR46162:SF48">
    <property type="entry name" value="MATH DOMAIN-CONTAINING PROTEIN"/>
    <property type="match status" value="1"/>
</dbReference>
<dbReference type="PROSITE" id="PS50144">
    <property type="entry name" value="MATH"/>
    <property type="match status" value="4"/>
</dbReference>
<dbReference type="SMART" id="SM00061">
    <property type="entry name" value="MATH"/>
    <property type="match status" value="3"/>
</dbReference>
<name>A0A8X8CDV7_POPTO</name>
<dbReference type="AlphaFoldDB" id="A0A8X8CDV7"/>
<feature type="domain" description="MATH" evidence="1">
    <location>
        <begin position="73"/>
        <end position="126"/>
    </location>
</feature>
<dbReference type="PANTHER" id="PTHR46162">
    <property type="entry name" value="TRAF-LIKE FAMILY PROTEIN"/>
    <property type="match status" value="1"/>
</dbReference>
<proteinExistence type="predicted"/>
<feature type="domain" description="MATH" evidence="1">
    <location>
        <begin position="166"/>
        <end position="301"/>
    </location>
</feature>
<evidence type="ECO:0000259" key="1">
    <source>
        <dbReference type="PROSITE" id="PS50144"/>
    </source>
</evidence>
<keyword evidence="3" id="KW-1185">Reference proteome</keyword>
<sequence>MENHCFAESDASVKRFHEMNTEWGFDQLLSLEKFNDASKGYPVNDGCVFGAEIFVIKPTGKGELLSMVKKPANGSLSWKIEDFSKLDKSSYLSKAFASGGRSWRIKVYPQGNGDEKGDSLSVFLKLVQTPCLIHHFGHESAKEKKKEKCDSMNSGGLTRSKRDLPPMHYTLKIESFSLLLKTKVEKYESDVFKAGGYTWRLCLYPNGNTKGIGKGFVSLYLQIENTSKLGHRWEVTTEFKLFVRDHINDKYLTVRESDASVKRFNEVKTEWGFDQLLSLETFNDASNGYLFNDCCVFGAEIFVIKPTGKGELLSMVKKPANGSLTWKIEDFSKLDKSSYLSKAFTAGGRSWRIKVYPKGYDDGKGNSLSVYLELVDGGKLPPKKTVWAEYKLRVLNQQPHGKHVEEKSNHIASRWLTSSSYTRGFPKFMPLGDLRDVSKGYVKSDTLIVEAEILTLSVPSFSHTEIVTLLFVSIINLSVLLLSDLSMKNHALISIKDTAEMDSVHPFLFVVVNVP</sequence>
<dbReference type="CDD" id="cd00121">
    <property type="entry name" value="MATH"/>
    <property type="match status" value="2"/>
</dbReference>
<comment type="caution">
    <text evidence="2">The sequence shown here is derived from an EMBL/GenBank/DDBJ whole genome shotgun (WGS) entry which is preliminary data.</text>
</comment>
<gene>
    <name evidence="2" type="ORF">POTOM_046348</name>
</gene>
<feature type="domain" description="MATH" evidence="1">
    <location>
        <begin position="321"/>
        <end position="453"/>
    </location>
</feature>
<dbReference type="Proteomes" id="UP000886885">
    <property type="component" value="Chromosome 14A"/>
</dbReference>
<evidence type="ECO:0000313" key="3">
    <source>
        <dbReference type="Proteomes" id="UP000886885"/>
    </source>
</evidence>
<evidence type="ECO:0000313" key="2">
    <source>
        <dbReference type="EMBL" id="KAG6749304.1"/>
    </source>
</evidence>
<feature type="domain" description="MATH" evidence="1">
    <location>
        <begin position="1"/>
        <end position="53"/>
    </location>
</feature>
<dbReference type="OrthoDB" id="1883087at2759"/>
<dbReference type="InterPro" id="IPR002083">
    <property type="entry name" value="MATH/TRAF_dom"/>
</dbReference>
<reference evidence="2" key="1">
    <citation type="journal article" date="2020" name="bioRxiv">
        <title>Hybrid origin of Populus tomentosa Carr. identified through genome sequencing and phylogenomic analysis.</title>
        <authorList>
            <person name="An X."/>
            <person name="Gao K."/>
            <person name="Chen Z."/>
            <person name="Li J."/>
            <person name="Yang X."/>
            <person name="Yang X."/>
            <person name="Zhou J."/>
            <person name="Guo T."/>
            <person name="Zhao T."/>
            <person name="Huang S."/>
            <person name="Miao D."/>
            <person name="Khan W.U."/>
            <person name="Rao P."/>
            <person name="Ye M."/>
            <person name="Lei B."/>
            <person name="Liao W."/>
            <person name="Wang J."/>
            <person name="Ji L."/>
            <person name="Li Y."/>
            <person name="Guo B."/>
            <person name="Mustafa N.S."/>
            <person name="Li S."/>
            <person name="Yun Q."/>
            <person name="Keller S.R."/>
            <person name="Mao J."/>
            <person name="Zhang R."/>
            <person name="Strauss S.H."/>
        </authorList>
    </citation>
    <scope>NUCLEOTIDE SEQUENCE</scope>
    <source>
        <strain evidence="2">GM15</strain>
        <tissue evidence="2">Leaf</tissue>
    </source>
</reference>
<accession>A0A8X8CDV7</accession>
<dbReference type="EMBL" id="JAAWWB010000027">
    <property type="protein sequence ID" value="KAG6749304.1"/>
    <property type="molecule type" value="Genomic_DNA"/>
</dbReference>
<protein>
    <recommendedName>
        <fullName evidence="1">MATH domain-containing protein</fullName>
    </recommendedName>
</protein>